<dbReference type="Gene3D" id="1.20.1250.20">
    <property type="entry name" value="MFS general substrate transporter like domains"/>
    <property type="match status" value="1"/>
</dbReference>
<dbReference type="InterPro" id="IPR020846">
    <property type="entry name" value="MFS_dom"/>
</dbReference>
<feature type="transmembrane region" description="Helical" evidence="5">
    <location>
        <begin position="203"/>
        <end position="226"/>
    </location>
</feature>
<proteinExistence type="predicted"/>
<keyword evidence="8" id="KW-1185">Reference proteome</keyword>
<keyword evidence="2 5" id="KW-0812">Transmembrane</keyword>
<dbReference type="SUPFAM" id="SSF103473">
    <property type="entry name" value="MFS general substrate transporter"/>
    <property type="match status" value="1"/>
</dbReference>
<dbReference type="InterPro" id="IPR036259">
    <property type="entry name" value="MFS_trans_sf"/>
</dbReference>
<evidence type="ECO:0000256" key="1">
    <source>
        <dbReference type="ARBA" id="ARBA00004141"/>
    </source>
</evidence>
<evidence type="ECO:0000259" key="6">
    <source>
        <dbReference type="PROSITE" id="PS50850"/>
    </source>
</evidence>
<feature type="transmembrane region" description="Helical" evidence="5">
    <location>
        <begin position="284"/>
        <end position="303"/>
    </location>
</feature>
<feature type="transmembrane region" description="Helical" evidence="5">
    <location>
        <begin position="116"/>
        <end position="138"/>
    </location>
</feature>
<comment type="subcellular location">
    <subcellularLocation>
        <location evidence="1">Membrane</location>
        <topology evidence="1">Multi-pass membrane protein</topology>
    </subcellularLocation>
</comment>
<feature type="transmembrane region" description="Helical" evidence="5">
    <location>
        <begin position="422"/>
        <end position="445"/>
    </location>
</feature>
<dbReference type="GO" id="GO:0015244">
    <property type="term" value="F:fluconazole transmembrane transporter activity"/>
    <property type="evidence" value="ECO:0007669"/>
    <property type="project" value="TreeGrafter"/>
</dbReference>
<dbReference type="OrthoDB" id="3357846at2759"/>
<name>A0A5N7B0E0_9EURO</name>
<feature type="transmembrane region" description="Helical" evidence="5">
    <location>
        <begin position="46"/>
        <end position="65"/>
    </location>
</feature>
<dbReference type="Pfam" id="PF07690">
    <property type="entry name" value="MFS_1"/>
    <property type="match status" value="1"/>
</dbReference>
<dbReference type="PROSITE" id="PS50850">
    <property type="entry name" value="MFS"/>
    <property type="match status" value="1"/>
</dbReference>
<dbReference type="GO" id="GO:0005886">
    <property type="term" value="C:plasma membrane"/>
    <property type="evidence" value="ECO:0007669"/>
    <property type="project" value="TreeGrafter"/>
</dbReference>
<dbReference type="EMBL" id="ML736259">
    <property type="protein sequence ID" value="KAE8375514.1"/>
    <property type="molecule type" value="Genomic_DNA"/>
</dbReference>
<dbReference type="PANTHER" id="PTHR23502">
    <property type="entry name" value="MAJOR FACILITATOR SUPERFAMILY"/>
    <property type="match status" value="1"/>
</dbReference>
<feature type="transmembrane region" description="Helical" evidence="5">
    <location>
        <begin position="457"/>
        <end position="478"/>
    </location>
</feature>
<gene>
    <name evidence="7" type="ORF">BDV26DRAFT_283420</name>
</gene>
<dbReference type="Proteomes" id="UP000326198">
    <property type="component" value="Unassembled WGS sequence"/>
</dbReference>
<evidence type="ECO:0000313" key="7">
    <source>
        <dbReference type="EMBL" id="KAE8375514.1"/>
    </source>
</evidence>
<reference evidence="7 8" key="1">
    <citation type="submission" date="2019-04" db="EMBL/GenBank/DDBJ databases">
        <title>Friends and foes A comparative genomics studyof 23 Aspergillus species from section Flavi.</title>
        <authorList>
            <consortium name="DOE Joint Genome Institute"/>
            <person name="Kjaerbolling I."/>
            <person name="Vesth T."/>
            <person name="Frisvad J.C."/>
            <person name="Nybo J.L."/>
            <person name="Theobald S."/>
            <person name="Kildgaard S."/>
            <person name="Isbrandt T."/>
            <person name="Kuo A."/>
            <person name="Sato A."/>
            <person name="Lyhne E.K."/>
            <person name="Kogle M.E."/>
            <person name="Wiebenga A."/>
            <person name="Kun R.S."/>
            <person name="Lubbers R.J."/>
            <person name="Makela M.R."/>
            <person name="Barry K."/>
            <person name="Chovatia M."/>
            <person name="Clum A."/>
            <person name="Daum C."/>
            <person name="Haridas S."/>
            <person name="He G."/>
            <person name="LaButti K."/>
            <person name="Lipzen A."/>
            <person name="Mondo S."/>
            <person name="Riley R."/>
            <person name="Salamov A."/>
            <person name="Simmons B.A."/>
            <person name="Magnuson J.K."/>
            <person name="Henrissat B."/>
            <person name="Mortensen U.H."/>
            <person name="Larsen T.O."/>
            <person name="Devries R.P."/>
            <person name="Grigoriev I.V."/>
            <person name="Machida M."/>
            <person name="Baker S.E."/>
            <person name="Andersen M.R."/>
        </authorList>
    </citation>
    <scope>NUCLEOTIDE SEQUENCE [LARGE SCALE GENOMIC DNA]</scope>
    <source>
        <strain evidence="7 8">IBT 29228</strain>
    </source>
</reference>
<dbReference type="GO" id="GO:1990961">
    <property type="term" value="P:xenobiotic detoxification by transmembrane export across the plasma membrane"/>
    <property type="evidence" value="ECO:0007669"/>
    <property type="project" value="TreeGrafter"/>
</dbReference>
<feature type="transmembrane region" description="Helical" evidence="5">
    <location>
        <begin position="174"/>
        <end position="197"/>
    </location>
</feature>
<protein>
    <submittedName>
        <fullName evidence="7">MFS general substrate transporter</fullName>
    </submittedName>
</protein>
<evidence type="ECO:0000256" key="3">
    <source>
        <dbReference type="ARBA" id="ARBA00022989"/>
    </source>
</evidence>
<dbReference type="AlphaFoldDB" id="A0A5N7B0E0"/>
<feature type="transmembrane region" description="Helical" evidence="5">
    <location>
        <begin position="323"/>
        <end position="342"/>
    </location>
</feature>
<dbReference type="PANTHER" id="PTHR23502:SF23">
    <property type="entry name" value="FLUCONAZOLE RESISTANCE PROTEIN 1"/>
    <property type="match status" value="1"/>
</dbReference>
<accession>A0A5N7B0E0</accession>
<organism evidence="7 8">
    <name type="scientific">Aspergillus bertholletiae</name>
    <dbReference type="NCBI Taxonomy" id="1226010"/>
    <lineage>
        <taxon>Eukaryota</taxon>
        <taxon>Fungi</taxon>
        <taxon>Dikarya</taxon>
        <taxon>Ascomycota</taxon>
        <taxon>Pezizomycotina</taxon>
        <taxon>Eurotiomycetes</taxon>
        <taxon>Eurotiomycetidae</taxon>
        <taxon>Eurotiales</taxon>
        <taxon>Aspergillaceae</taxon>
        <taxon>Aspergillus</taxon>
        <taxon>Aspergillus subgen. Circumdati</taxon>
    </lineage>
</organism>
<keyword evidence="4 5" id="KW-0472">Membrane</keyword>
<keyword evidence="3 5" id="KW-1133">Transmembrane helix</keyword>
<feature type="transmembrane region" description="Helical" evidence="5">
    <location>
        <begin position="85"/>
        <end position="104"/>
    </location>
</feature>
<feature type="transmembrane region" description="Helical" evidence="5">
    <location>
        <begin position="363"/>
        <end position="382"/>
    </location>
</feature>
<evidence type="ECO:0000313" key="8">
    <source>
        <dbReference type="Proteomes" id="UP000326198"/>
    </source>
</evidence>
<dbReference type="InterPro" id="IPR011701">
    <property type="entry name" value="MFS"/>
</dbReference>
<evidence type="ECO:0000256" key="5">
    <source>
        <dbReference type="SAM" id="Phobius"/>
    </source>
</evidence>
<feature type="domain" description="Major facilitator superfamily (MFS) profile" evidence="6">
    <location>
        <begin position="47"/>
        <end position="483"/>
    </location>
</feature>
<evidence type="ECO:0000256" key="4">
    <source>
        <dbReference type="ARBA" id="ARBA00023136"/>
    </source>
</evidence>
<sequence length="490" mass="53675">MLSALFDTPVGALARRLLGSHIIEYPEEDPRFKLSGCSQHWKPSTAVFLIINFSACVVYMAAAIYTPSQPEIERVFNVSSTASSLGLALFVLGYGTGSLLFAPISEIPSIGRNWPYIIPLLIFVVLTVPTALSTTFAGLMVLRFIQGFFGSPILSTGGASLTDIATPSMRPYTLYSWAIFAFAGPSLGNIIAGYGVPVLGWRWSLWEILICTGPALVLHYIAQLFLPETSAENILLRRAQRIRQITGQNNYWAQSEIDADKTKPVDRVWGFLVMPWKINLLDPSVMFTSIYTGLIYAIFNSMFEFFPLVYGDIYGMTSGEVGLVLVVNVVAVISVAVPYFLYMHYGVNLPSQRAITLSPERRLLPALFSSVFIPAGIFIFGWTSRRSIHWIVPTVGVGFTTGGFAIVLQSIFVYIGLAYPRYAASLFAGNGFAKAVVAFGGVLWSHPLYSHLGLTKGMSLLGTLCAVCVSGIFILYCYGGRLRARSRFAA</sequence>
<feature type="transmembrane region" description="Helical" evidence="5">
    <location>
        <begin position="388"/>
        <end position="415"/>
    </location>
</feature>
<evidence type="ECO:0000256" key="2">
    <source>
        <dbReference type="ARBA" id="ARBA00022692"/>
    </source>
</evidence>